<dbReference type="PANTHER" id="PTHR48253">
    <property type="match status" value="1"/>
</dbReference>
<evidence type="ECO:0000313" key="2">
    <source>
        <dbReference type="Proteomes" id="UP000823775"/>
    </source>
</evidence>
<evidence type="ECO:0000313" key="1">
    <source>
        <dbReference type="EMBL" id="MCD9560113.1"/>
    </source>
</evidence>
<name>A0ABS8UMP5_DATST</name>
<protein>
    <recommendedName>
        <fullName evidence="3">Isopenicillin N synthase-like Fe(2+) 2OG dioxygenase domain-containing protein</fullName>
    </recommendedName>
</protein>
<gene>
    <name evidence="1" type="ORF">HAX54_018556</name>
</gene>
<dbReference type="EMBL" id="JACEIK010002269">
    <property type="protein sequence ID" value="MCD9560113.1"/>
    <property type="molecule type" value="Genomic_DNA"/>
</dbReference>
<proteinExistence type="predicted"/>
<dbReference type="Proteomes" id="UP000823775">
    <property type="component" value="Unassembled WGS sequence"/>
</dbReference>
<dbReference type="InterPro" id="IPR027443">
    <property type="entry name" value="IPNS-like_sf"/>
</dbReference>
<evidence type="ECO:0008006" key="3">
    <source>
        <dbReference type="Google" id="ProtNLM"/>
    </source>
</evidence>
<keyword evidence="2" id="KW-1185">Reference proteome</keyword>
<reference evidence="1 2" key="1">
    <citation type="journal article" date="2021" name="BMC Genomics">
        <title>Datura genome reveals duplications of psychoactive alkaloid biosynthetic genes and high mutation rate following tissue culture.</title>
        <authorList>
            <person name="Rajewski A."/>
            <person name="Carter-House D."/>
            <person name="Stajich J."/>
            <person name="Litt A."/>
        </authorList>
    </citation>
    <scope>NUCLEOTIDE SEQUENCE [LARGE SCALE GENOMIC DNA]</scope>
    <source>
        <strain evidence="1">AR-01</strain>
    </source>
</reference>
<accession>A0ABS8UMP5</accession>
<sequence>MEEQVVELYELHYADLIQLSSEKALSEESIDEIQRLGSVTASVMENLGPEGPGLLAVTGVPEASGLRRTLLPLARKLALLNNEDRKRLLKEHNLGSDVLLKNPNRNVSSSSMQLKYGILHDGPRLRLVQISDKCKVNKNEQAGLKQQGTEVSKGQSNDFGLWKLWHYDYGVFTVLTIPLFLLSSGQETLADVNNYSHVSSEHELPSPSGHTYLQIFDPLKNRVFMVKAPSESLIQVGEAADILSKGKLRATLHCVCRPPKVENFSRETFVVSKTLLSHNINIPPLVPLASSPPFPHIW</sequence>
<dbReference type="PANTHER" id="PTHR48253:SF2">
    <property type="entry name" value="ISOPENICILLIN N SYNTHASE-LIKE FE(2+) 2OG DIOXYGENASE DOMAIN-CONTAINING PROTEIN"/>
    <property type="match status" value="1"/>
</dbReference>
<dbReference type="SUPFAM" id="SSF51197">
    <property type="entry name" value="Clavaminate synthase-like"/>
    <property type="match status" value="1"/>
</dbReference>
<dbReference type="Gene3D" id="2.60.120.330">
    <property type="entry name" value="B-lactam Antibiotic, Isopenicillin N Synthase, Chain"/>
    <property type="match status" value="1"/>
</dbReference>
<organism evidence="1 2">
    <name type="scientific">Datura stramonium</name>
    <name type="common">Jimsonweed</name>
    <name type="synonym">Common thornapple</name>
    <dbReference type="NCBI Taxonomy" id="4076"/>
    <lineage>
        <taxon>Eukaryota</taxon>
        <taxon>Viridiplantae</taxon>
        <taxon>Streptophyta</taxon>
        <taxon>Embryophyta</taxon>
        <taxon>Tracheophyta</taxon>
        <taxon>Spermatophyta</taxon>
        <taxon>Magnoliopsida</taxon>
        <taxon>eudicotyledons</taxon>
        <taxon>Gunneridae</taxon>
        <taxon>Pentapetalae</taxon>
        <taxon>asterids</taxon>
        <taxon>lamiids</taxon>
        <taxon>Solanales</taxon>
        <taxon>Solanaceae</taxon>
        <taxon>Solanoideae</taxon>
        <taxon>Datureae</taxon>
        <taxon>Datura</taxon>
    </lineage>
</organism>
<comment type="caution">
    <text evidence="1">The sequence shown here is derived from an EMBL/GenBank/DDBJ whole genome shotgun (WGS) entry which is preliminary data.</text>
</comment>